<organism evidence="1 2">
    <name type="scientific">Paramecium pentaurelia</name>
    <dbReference type="NCBI Taxonomy" id="43138"/>
    <lineage>
        <taxon>Eukaryota</taxon>
        <taxon>Sar</taxon>
        <taxon>Alveolata</taxon>
        <taxon>Ciliophora</taxon>
        <taxon>Intramacronucleata</taxon>
        <taxon>Oligohymenophorea</taxon>
        <taxon>Peniculida</taxon>
        <taxon>Parameciidae</taxon>
        <taxon>Paramecium</taxon>
    </lineage>
</organism>
<reference evidence="1" key="1">
    <citation type="submission" date="2021-01" db="EMBL/GenBank/DDBJ databases">
        <authorList>
            <consortium name="Genoscope - CEA"/>
            <person name="William W."/>
        </authorList>
    </citation>
    <scope>NUCLEOTIDE SEQUENCE</scope>
</reference>
<evidence type="ECO:0000313" key="2">
    <source>
        <dbReference type="Proteomes" id="UP000689195"/>
    </source>
</evidence>
<name>A0A8S1WW33_9CILI</name>
<keyword evidence="2" id="KW-1185">Reference proteome</keyword>
<dbReference type="Proteomes" id="UP000689195">
    <property type="component" value="Unassembled WGS sequence"/>
</dbReference>
<proteinExistence type="predicted"/>
<evidence type="ECO:0000313" key="1">
    <source>
        <dbReference type="EMBL" id="CAD8192495.1"/>
    </source>
</evidence>
<accession>A0A8S1WW33</accession>
<comment type="caution">
    <text evidence="1">The sequence shown here is derived from an EMBL/GenBank/DDBJ whole genome shotgun (WGS) entry which is preliminary data.</text>
</comment>
<dbReference type="EMBL" id="CAJJDO010000102">
    <property type="protein sequence ID" value="CAD8192495.1"/>
    <property type="molecule type" value="Genomic_DNA"/>
</dbReference>
<dbReference type="AlphaFoldDB" id="A0A8S1WW33"/>
<sequence>MIKYFQIDNQLLFKQLCHILFIESIKQLFIKYCNSRWKLYNFSIVVFYAQDSYEELLELRGLNSENLSYVETFKKNYTEQYYTFKEWNPILIQGINQNLQGINQTQEVSLEQADEAQIQLFAFLFGPFEINDIISSYKEIAIIFNYKSDPFSLYVELLKLIMILFSIQMICLEMSFHINYKKIKQIVSKNLFCLNFLPRE</sequence>
<gene>
    <name evidence="1" type="ORF">PPENT_87.1.T1020001</name>
</gene>
<protein>
    <submittedName>
        <fullName evidence="1">Uncharacterized protein</fullName>
    </submittedName>
</protein>